<evidence type="ECO:0000256" key="4">
    <source>
        <dbReference type="HAMAP-Rule" id="MF_00724"/>
    </source>
</evidence>
<evidence type="ECO:0000313" key="8">
    <source>
        <dbReference type="Proteomes" id="UP000272528"/>
    </source>
</evidence>
<comment type="subcellular location">
    <subcellularLocation>
        <location evidence="1 4">Bacterial flagellum basal body</location>
    </subcellularLocation>
</comment>
<reference evidence="8" key="1">
    <citation type="submission" date="2018-12" db="EMBL/GenBank/DDBJ databases">
        <title>Genome sequence of Peanibacillus sp.</title>
        <authorList>
            <person name="Subramani G."/>
            <person name="Srinivasan S."/>
            <person name="Kim M.K."/>
        </authorList>
    </citation>
    <scope>NUCLEOTIDE SEQUENCE [LARGE SCALE GENOMIC DNA]</scope>
    <source>
        <strain evidence="8">18JY67-1</strain>
    </source>
</reference>
<dbReference type="HAMAP" id="MF_00724">
    <property type="entry name" value="FliE"/>
    <property type="match status" value="1"/>
</dbReference>
<keyword evidence="3 4" id="KW-0975">Bacterial flagellum</keyword>
<sequence length="100" mass="11127">MSFNPIQTQSVKLPDTNSIKDKATPSEMTQSFGDFLKNAIDGVSSQEQNAQAMNDQYVLGNVDVSQVMIASQQAELGLQLTSQIRNKVIEAYQEIMRMQI</sequence>
<accession>A0A3S9ADF5</accession>
<dbReference type="NCBIfam" id="TIGR00205">
    <property type="entry name" value="fliE"/>
    <property type="match status" value="1"/>
</dbReference>
<dbReference type="PANTHER" id="PTHR34653">
    <property type="match status" value="1"/>
</dbReference>
<dbReference type="GO" id="GO:0009425">
    <property type="term" value="C:bacterial-type flagellum basal body"/>
    <property type="evidence" value="ECO:0007669"/>
    <property type="project" value="UniProtKB-SubCell"/>
</dbReference>
<protein>
    <recommendedName>
        <fullName evidence="4 5">Flagellar hook-basal body complex protein FliE</fullName>
    </recommendedName>
</protein>
<organism evidence="7 8">
    <name type="scientific">Paenibacillus albus</name>
    <dbReference type="NCBI Taxonomy" id="2495582"/>
    <lineage>
        <taxon>Bacteria</taxon>
        <taxon>Bacillati</taxon>
        <taxon>Bacillota</taxon>
        <taxon>Bacilli</taxon>
        <taxon>Bacillales</taxon>
        <taxon>Paenibacillaceae</taxon>
        <taxon>Paenibacillus</taxon>
    </lineage>
</organism>
<dbReference type="PANTHER" id="PTHR34653:SF1">
    <property type="entry name" value="FLAGELLAR HOOK-BASAL BODY COMPLEX PROTEIN FLIE"/>
    <property type="match status" value="1"/>
</dbReference>
<dbReference type="EMBL" id="CP034437">
    <property type="protein sequence ID" value="AZN43726.1"/>
    <property type="molecule type" value="Genomic_DNA"/>
</dbReference>
<name>A0A3S9ADF5_9BACL</name>
<dbReference type="Proteomes" id="UP000272528">
    <property type="component" value="Chromosome"/>
</dbReference>
<keyword evidence="8" id="KW-1185">Reference proteome</keyword>
<keyword evidence="7" id="KW-0969">Cilium</keyword>
<proteinExistence type="inferred from homology"/>
<dbReference type="Pfam" id="PF02049">
    <property type="entry name" value="FliE"/>
    <property type="match status" value="1"/>
</dbReference>
<dbReference type="OrthoDB" id="9812413at2"/>
<dbReference type="GO" id="GO:0005198">
    <property type="term" value="F:structural molecule activity"/>
    <property type="evidence" value="ECO:0007669"/>
    <property type="project" value="UniProtKB-UniRule"/>
</dbReference>
<keyword evidence="7" id="KW-0966">Cell projection</keyword>
<feature type="compositionally biased region" description="Polar residues" evidence="6">
    <location>
        <begin position="1"/>
        <end position="17"/>
    </location>
</feature>
<evidence type="ECO:0000256" key="6">
    <source>
        <dbReference type="SAM" id="MobiDB-lite"/>
    </source>
</evidence>
<gene>
    <name evidence="4 7" type="primary">fliE</name>
    <name evidence="7" type="ORF">EJC50_15130</name>
</gene>
<evidence type="ECO:0000256" key="3">
    <source>
        <dbReference type="ARBA" id="ARBA00023143"/>
    </source>
</evidence>
<dbReference type="InterPro" id="IPR001624">
    <property type="entry name" value="FliE"/>
</dbReference>
<dbReference type="PRINTS" id="PR01006">
    <property type="entry name" value="FLGHOOKFLIE"/>
</dbReference>
<evidence type="ECO:0000256" key="1">
    <source>
        <dbReference type="ARBA" id="ARBA00004117"/>
    </source>
</evidence>
<keyword evidence="7" id="KW-0282">Flagellum</keyword>
<evidence type="ECO:0000313" key="7">
    <source>
        <dbReference type="EMBL" id="AZN43726.1"/>
    </source>
</evidence>
<dbReference type="GO" id="GO:0003774">
    <property type="term" value="F:cytoskeletal motor activity"/>
    <property type="evidence" value="ECO:0007669"/>
    <property type="project" value="InterPro"/>
</dbReference>
<evidence type="ECO:0000256" key="5">
    <source>
        <dbReference type="NCBIfam" id="TIGR00205"/>
    </source>
</evidence>
<dbReference type="GO" id="GO:0071973">
    <property type="term" value="P:bacterial-type flagellum-dependent cell motility"/>
    <property type="evidence" value="ECO:0007669"/>
    <property type="project" value="InterPro"/>
</dbReference>
<dbReference type="AlphaFoldDB" id="A0A3S9ADF5"/>
<evidence type="ECO:0000256" key="2">
    <source>
        <dbReference type="ARBA" id="ARBA00009272"/>
    </source>
</evidence>
<feature type="region of interest" description="Disordered" evidence="6">
    <location>
        <begin position="1"/>
        <end position="26"/>
    </location>
</feature>
<comment type="similarity">
    <text evidence="2 4">Belongs to the FliE family.</text>
</comment>
<dbReference type="KEGG" id="palb:EJC50_15130"/>